<evidence type="ECO:0000256" key="1">
    <source>
        <dbReference type="ARBA" id="ARBA00004123"/>
    </source>
</evidence>
<dbReference type="EMBL" id="SSOP01000057">
    <property type="protein sequence ID" value="KAB5592684.1"/>
    <property type="molecule type" value="Genomic_DNA"/>
</dbReference>
<dbReference type="PANTHER" id="PTHR15074:SF0">
    <property type="entry name" value="METHYL-CPG-BINDING DOMAIN PROTEIN 4-LIKE PROTEIN"/>
    <property type="match status" value="1"/>
</dbReference>
<dbReference type="PANTHER" id="PTHR15074">
    <property type="entry name" value="METHYL-CPG-BINDING PROTEIN"/>
    <property type="match status" value="1"/>
</dbReference>
<proteinExistence type="predicted"/>
<evidence type="ECO:0000256" key="3">
    <source>
        <dbReference type="SAM" id="MobiDB-lite"/>
    </source>
</evidence>
<dbReference type="AlphaFoldDB" id="A0A5N5QLX8"/>
<dbReference type="GO" id="GO:0003824">
    <property type="term" value="F:catalytic activity"/>
    <property type="evidence" value="ECO:0007669"/>
    <property type="project" value="InterPro"/>
</dbReference>
<feature type="compositionally biased region" description="Polar residues" evidence="3">
    <location>
        <begin position="278"/>
        <end position="295"/>
    </location>
</feature>
<keyword evidence="2" id="KW-0539">Nucleus</keyword>
<evidence type="ECO:0000313" key="4">
    <source>
        <dbReference type="EMBL" id="KAB5592684.1"/>
    </source>
</evidence>
<accession>A0A5N5QLX8</accession>
<organism evidence="4 5">
    <name type="scientific">Ceratobasidium theobromae</name>
    <dbReference type="NCBI Taxonomy" id="1582974"/>
    <lineage>
        <taxon>Eukaryota</taxon>
        <taxon>Fungi</taxon>
        <taxon>Dikarya</taxon>
        <taxon>Basidiomycota</taxon>
        <taxon>Agaricomycotina</taxon>
        <taxon>Agaricomycetes</taxon>
        <taxon>Cantharellales</taxon>
        <taxon>Ceratobasidiaceae</taxon>
        <taxon>Ceratobasidium</taxon>
    </lineage>
</organism>
<dbReference type="InterPro" id="IPR011257">
    <property type="entry name" value="DNA_glycosylase"/>
</dbReference>
<feature type="compositionally biased region" description="Basic and acidic residues" evidence="3">
    <location>
        <begin position="40"/>
        <end position="49"/>
    </location>
</feature>
<comment type="subcellular location">
    <subcellularLocation>
        <location evidence="1">Nucleus</location>
    </subcellularLocation>
</comment>
<evidence type="ECO:0000256" key="2">
    <source>
        <dbReference type="ARBA" id="ARBA00023242"/>
    </source>
</evidence>
<dbReference type="GO" id="GO:0005634">
    <property type="term" value="C:nucleus"/>
    <property type="evidence" value="ECO:0007669"/>
    <property type="project" value="UniProtKB-SubCell"/>
</dbReference>
<keyword evidence="5" id="KW-1185">Reference proteome</keyword>
<evidence type="ECO:0000313" key="5">
    <source>
        <dbReference type="Proteomes" id="UP000383932"/>
    </source>
</evidence>
<dbReference type="OrthoDB" id="10265068at2759"/>
<dbReference type="Proteomes" id="UP000383932">
    <property type="component" value="Unassembled WGS sequence"/>
</dbReference>
<protein>
    <submittedName>
        <fullName evidence="4">HhH-GPD domain-containing protein</fullName>
    </submittedName>
</protein>
<sequence>MVEINRSRTQQAASSIDSPKPTTSAPYFKLGSNPHTLNQKHRDGPERSKHPTTYSPERTANRKRKTQLTTSPYFADADTPPQYIIPDPNSEVVHEASEKKPPRKRQRFITSEDASEERSPPATPSELSLTLRKDQCRTNPTTEQLCNDPWKIIVATMLLNKTSGRAAIPIFWELIERWPTPIALAQATQTLAAAPSLTELLRPLGMQSVRTSRLIRLSNAYVMHQPIPPISIGPTNDVSSPSQAHDQNMVQINIPRPPDNRSPKIDNHETLPKLDKASASSAFPPTQLSQYNNSSQTPIQLAKQYCKTQKMSKIAHLPFTGPYAIDSFRIFSSSLIGGGATSRVEEQLARIARLRLNQPIPADDFDETPAWYNPSDLSVPDDGDAEWRQVRPEDKELRRYLVWRWAIEGIAYDPDRQTYIPADWLYINQLFRQ</sequence>
<gene>
    <name evidence="4" type="ORF">CTheo_3884</name>
</gene>
<dbReference type="GO" id="GO:0003677">
    <property type="term" value="F:DNA binding"/>
    <property type="evidence" value="ECO:0007669"/>
    <property type="project" value="InterPro"/>
</dbReference>
<feature type="region of interest" description="Disordered" evidence="3">
    <location>
        <begin position="1"/>
        <end position="127"/>
    </location>
</feature>
<dbReference type="SUPFAM" id="SSF48150">
    <property type="entry name" value="DNA-glycosylase"/>
    <property type="match status" value="1"/>
</dbReference>
<feature type="region of interest" description="Disordered" evidence="3">
    <location>
        <begin position="276"/>
        <end position="295"/>
    </location>
</feature>
<dbReference type="GO" id="GO:0006281">
    <property type="term" value="P:DNA repair"/>
    <property type="evidence" value="ECO:0007669"/>
    <property type="project" value="InterPro"/>
</dbReference>
<reference evidence="4 5" key="1">
    <citation type="journal article" date="2019" name="Fungal Biol. Biotechnol.">
        <title>Draft genome sequence of fastidious pathogen Ceratobasidium theobromae, which causes vascular-streak dieback in Theobroma cacao.</title>
        <authorList>
            <person name="Ali S.S."/>
            <person name="Asman A."/>
            <person name="Shao J."/>
            <person name="Firmansyah A.P."/>
            <person name="Susilo A.W."/>
            <person name="Rosmana A."/>
            <person name="McMahon P."/>
            <person name="Junaid M."/>
            <person name="Guest D."/>
            <person name="Kheng T.Y."/>
            <person name="Meinhardt L.W."/>
            <person name="Bailey B.A."/>
        </authorList>
    </citation>
    <scope>NUCLEOTIDE SEQUENCE [LARGE SCALE GENOMIC DNA]</scope>
    <source>
        <strain evidence="4 5">CT2</strain>
    </source>
</reference>
<dbReference type="Gene3D" id="1.10.340.30">
    <property type="entry name" value="Hypothetical protein, domain 2"/>
    <property type="match status" value="1"/>
</dbReference>
<comment type="caution">
    <text evidence="4">The sequence shown here is derived from an EMBL/GenBank/DDBJ whole genome shotgun (WGS) entry which is preliminary data.</text>
</comment>
<feature type="compositionally biased region" description="Polar residues" evidence="3">
    <location>
        <begin position="7"/>
        <end position="25"/>
    </location>
</feature>
<dbReference type="InterPro" id="IPR045138">
    <property type="entry name" value="MeCP2/MBD4"/>
</dbReference>
<name>A0A5N5QLX8_9AGAM</name>